<evidence type="ECO:0000256" key="5">
    <source>
        <dbReference type="ARBA" id="ARBA00022538"/>
    </source>
</evidence>
<evidence type="ECO:0000313" key="18">
    <source>
        <dbReference type="EnsemblPlants" id="OPUNC11G01220.1"/>
    </source>
</evidence>
<evidence type="ECO:0000259" key="15">
    <source>
        <dbReference type="Pfam" id="PF00999"/>
    </source>
</evidence>
<dbReference type="PANTHER" id="PTHR32468:SF86">
    <property type="entry name" value="OS11G0123600 PROTEIN"/>
    <property type="match status" value="1"/>
</dbReference>
<dbReference type="STRING" id="4537.A0A0E0MBV5"/>
<evidence type="ECO:0000256" key="12">
    <source>
        <dbReference type="ARBA" id="ARBA00038341"/>
    </source>
</evidence>
<dbReference type="GO" id="GO:0016020">
    <property type="term" value="C:membrane"/>
    <property type="evidence" value="ECO:0007669"/>
    <property type="project" value="UniProtKB-SubCell"/>
</dbReference>
<dbReference type="AlphaFoldDB" id="A0A0E0MBV5"/>
<reference evidence="18" key="1">
    <citation type="submission" date="2015-04" db="UniProtKB">
        <authorList>
            <consortium name="EnsemblPlants"/>
        </authorList>
    </citation>
    <scope>IDENTIFICATION</scope>
</reference>
<dbReference type="eggNOG" id="KOG1650">
    <property type="taxonomic scope" value="Eukaryota"/>
</dbReference>
<evidence type="ECO:0000256" key="1">
    <source>
        <dbReference type="ARBA" id="ARBA00003198"/>
    </source>
</evidence>
<feature type="domain" description="Cation/H+ exchanger transmembrane" evidence="15">
    <location>
        <begin position="416"/>
        <end position="570"/>
    </location>
</feature>
<evidence type="ECO:0000256" key="7">
    <source>
        <dbReference type="ARBA" id="ARBA00022946"/>
    </source>
</evidence>
<evidence type="ECO:0000259" key="16">
    <source>
        <dbReference type="Pfam" id="PF23256"/>
    </source>
</evidence>
<dbReference type="GO" id="GO:1902600">
    <property type="term" value="P:proton transmembrane transport"/>
    <property type="evidence" value="ECO:0007669"/>
    <property type="project" value="InterPro"/>
</dbReference>
<dbReference type="GO" id="GO:0006813">
    <property type="term" value="P:potassium ion transport"/>
    <property type="evidence" value="ECO:0007669"/>
    <property type="project" value="UniProtKB-KW"/>
</dbReference>
<dbReference type="EnsemblPlants" id="OPUNC11G01220.1">
    <property type="protein sequence ID" value="OPUNC11G01220.1"/>
    <property type="gene ID" value="OPUNC11G01220"/>
</dbReference>
<evidence type="ECO:0000256" key="11">
    <source>
        <dbReference type="ARBA" id="ARBA00023136"/>
    </source>
</evidence>
<keyword evidence="7" id="KW-0809">Transit peptide</keyword>
<sequence length="964" mass="101971">MAATDPVAELWNQTMSMEKTHLMCFYPSKITMGGLWTGDNPLDFSIPLLLFQILLITSTTRATTLLLSPLRLPTYISQILAGFLLGHLPHFSHLVFPIRSLFVLESMALLGLVYYTFIVGVEIEVHAITRAGLHSFGFALGCALPPFLVGALTGYVALSTDDSRKDDTFLNKLSFPIFLGSTFSSTAFSVLARNISELKLAGTDVGQLTLSASLINDTFAWTGLTVATVLGHSRCTILQTTWTLTSGVAIFGASYLLLRPMLLRLARRAAEGEAVGEDRECWILIGVMVAGLLGAGGGRPAFLGALFLGLALPTGPSGWRWWRSGLRTDTAKITSMHSAVLLMVAAMVAAVLKVAAAVGVAGVFGMPLSDGTSIGLLLNTKGIIELVILNIARNKGIMSDQSFTVLAVGEDRECWILIGVMVAALVADAGGTHAIFGAFVFGLAVPNGPVGVALVEKVEDFVVGALLPLFFALSGLRTDTAKITSVHSAVLLMVAAMVAAVLKVAAAVGVAGVFGMPLSDGTSIGLLLNTKGIIELVILNIARNKGIMSDQSFTVLVFVSALITAMVSPFLGMVVKPARRLVFYKRRTVAWAHPESELRVLACVHVPRDVPPLLTLLDVVTPSSRSPVGVHALHLIEFVGRSSALLLINASAPSSSSYDASVHGRSHTEMQFKHISHAFVAYEEQAVGVSARTMAAVSPYASMHEDITSAAENQHSALILLPFHKHRSVDGGLEVSHPAIQSLNCSVQSFSPCTVGILVDRGLAAVPGGGYRVVALFFGGSDDREVAALATRMVRNPTIDLTMLRFVQKGGSFTASEFDALKERKADEGCLRDFLERANEGGGATVEYRERGVFNANEMVGEIQKVEAMGNKDLFVVGKVPGGSALTAGMADWTESPELGPIGDLLASKDFQTTASVLVLQAYGRPAAVVGGGAGAMSVDFGGDSVAPTERTASGRRPWARPGV</sequence>
<dbReference type="Gene3D" id="1.20.1530.20">
    <property type="match status" value="2"/>
</dbReference>
<keyword evidence="8" id="KW-0630">Potassium</keyword>
<dbReference type="Gramene" id="OPUNC11G01220.1">
    <property type="protein sequence ID" value="OPUNC11G01220.1"/>
    <property type="gene ID" value="OPUNC11G01220"/>
</dbReference>
<name>A0A0E0MBV5_ORYPU</name>
<keyword evidence="6 14" id="KW-0812">Transmembrane</keyword>
<feature type="transmembrane region" description="Helical" evidence="14">
    <location>
        <begin position="177"/>
        <end position="196"/>
    </location>
</feature>
<comment type="function">
    <text evidence="1">May function as sodium-coupled metabolite transporter across the chloroplast envelope.</text>
</comment>
<feature type="region of interest" description="Disordered" evidence="13">
    <location>
        <begin position="945"/>
        <end position="964"/>
    </location>
</feature>
<feature type="transmembrane region" description="Helical" evidence="14">
    <location>
        <begin position="340"/>
        <end position="368"/>
    </location>
</feature>
<organism evidence="18">
    <name type="scientific">Oryza punctata</name>
    <name type="common">Red rice</name>
    <dbReference type="NCBI Taxonomy" id="4537"/>
    <lineage>
        <taxon>Eukaryota</taxon>
        <taxon>Viridiplantae</taxon>
        <taxon>Streptophyta</taxon>
        <taxon>Embryophyta</taxon>
        <taxon>Tracheophyta</taxon>
        <taxon>Spermatophyta</taxon>
        <taxon>Magnoliopsida</taxon>
        <taxon>Liliopsida</taxon>
        <taxon>Poales</taxon>
        <taxon>Poaceae</taxon>
        <taxon>BOP clade</taxon>
        <taxon>Oryzoideae</taxon>
        <taxon>Oryzeae</taxon>
        <taxon>Oryzinae</taxon>
        <taxon>Oryza</taxon>
    </lineage>
</organism>
<feature type="transmembrane region" description="Helical" evidence="14">
    <location>
        <begin position="522"/>
        <end position="541"/>
    </location>
</feature>
<dbReference type="GO" id="GO:0006885">
    <property type="term" value="P:regulation of pH"/>
    <property type="evidence" value="ECO:0007669"/>
    <property type="project" value="TreeGrafter"/>
</dbReference>
<feature type="transmembrane region" description="Helical" evidence="14">
    <location>
        <begin position="208"/>
        <end position="231"/>
    </location>
</feature>
<dbReference type="Proteomes" id="UP000026962">
    <property type="component" value="Chromosome 11"/>
</dbReference>
<evidence type="ECO:0000256" key="3">
    <source>
        <dbReference type="ARBA" id="ARBA00004141"/>
    </source>
</evidence>
<evidence type="ECO:0000256" key="4">
    <source>
        <dbReference type="ARBA" id="ARBA00022448"/>
    </source>
</evidence>
<dbReference type="Pfam" id="PF23256">
    <property type="entry name" value="CHX17_2nd"/>
    <property type="match status" value="1"/>
</dbReference>
<dbReference type="GO" id="GO:0012505">
    <property type="term" value="C:endomembrane system"/>
    <property type="evidence" value="ECO:0007669"/>
    <property type="project" value="TreeGrafter"/>
</dbReference>
<keyword evidence="4" id="KW-0813">Transport</keyword>
<keyword evidence="10" id="KW-0406">Ion transport</keyword>
<feature type="domain" description="Cation/H(+) antiporter C-terminal" evidence="17">
    <location>
        <begin position="773"/>
        <end position="923"/>
    </location>
</feature>
<evidence type="ECO:0000256" key="2">
    <source>
        <dbReference type="ARBA" id="ARBA00004119"/>
    </source>
</evidence>
<dbReference type="Pfam" id="PF23259">
    <property type="entry name" value="CHX17_C"/>
    <property type="match status" value="1"/>
</dbReference>
<feature type="transmembrane region" description="Helical" evidence="14">
    <location>
        <begin position="279"/>
        <end position="295"/>
    </location>
</feature>
<evidence type="ECO:0000256" key="8">
    <source>
        <dbReference type="ARBA" id="ARBA00022958"/>
    </source>
</evidence>
<evidence type="ECO:0000313" key="19">
    <source>
        <dbReference type="Proteomes" id="UP000026962"/>
    </source>
</evidence>
<dbReference type="GO" id="GO:0009941">
    <property type="term" value="C:chloroplast envelope"/>
    <property type="evidence" value="ECO:0007669"/>
    <property type="project" value="UniProtKB-SubCell"/>
</dbReference>
<feature type="transmembrane region" description="Helical" evidence="14">
    <location>
        <begin position="102"/>
        <end position="121"/>
    </location>
</feature>
<evidence type="ECO:0000256" key="13">
    <source>
        <dbReference type="SAM" id="MobiDB-lite"/>
    </source>
</evidence>
<dbReference type="HOGENOM" id="CLU_005126_6_0_1"/>
<feature type="transmembrane region" description="Helical" evidence="14">
    <location>
        <begin position="490"/>
        <end position="516"/>
    </location>
</feature>
<dbReference type="OMA" id="QQFKHIS"/>
<feature type="transmembrane region" description="Helical" evidence="14">
    <location>
        <begin position="414"/>
        <end position="441"/>
    </location>
</feature>
<feature type="domain" description="Cation/H(+) antiporter central" evidence="16">
    <location>
        <begin position="630"/>
        <end position="764"/>
    </location>
</feature>
<keyword evidence="19" id="KW-1185">Reference proteome</keyword>
<protein>
    <recommendedName>
        <fullName evidence="20">Cation/H+ exchanger domain-containing protein</fullName>
    </recommendedName>
</protein>
<evidence type="ECO:0000256" key="6">
    <source>
        <dbReference type="ARBA" id="ARBA00022692"/>
    </source>
</evidence>
<keyword evidence="5" id="KW-0633">Potassium transport</keyword>
<evidence type="ECO:0000256" key="10">
    <source>
        <dbReference type="ARBA" id="ARBA00023065"/>
    </source>
</evidence>
<dbReference type="InterPro" id="IPR050794">
    <property type="entry name" value="CPA2_transporter"/>
</dbReference>
<dbReference type="PANTHER" id="PTHR32468">
    <property type="entry name" value="CATION/H + ANTIPORTER"/>
    <property type="match status" value="1"/>
</dbReference>
<feature type="transmembrane region" description="Helical" evidence="14">
    <location>
        <begin position="374"/>
        <end position="393"/>
    </location>
</feature>
<comment type="similarity">
    <text evidence="12">Belongs to the monovalent cation:proton antiporter 2 (CPA2) transporter (TC 2.A.37) family. CHX (TC 2.A.37.4) subfamily.</text>
</comment>
<dbReference type="Pfam" id="PF00999">
    <property type="entry name" value="Na_H_Exchanger"/>
    <property type="match status" value="2"/>
</dbReference>
<feature type="transmembrane region" description="Helical" evidence="14">
    <location>
        <begin position="301"/>
        <end position="319"/>
    </location>
</feature>
<feature type="transmembrane region" description="Helical" evidence="14">
    <location>
        <begin position="133"/>
        <end position="157"/>
    </location>
</feature>
<dbReference type="InterPro" id="IPR057290">
    <property type="entry name" value="CHX17_C"/>
</dbReference>
<evidence type="ECO:0008006" key="20">
    <source>
        <dbReference type="Google" id="ProtNLM"/>
    </source>
</evidence>
<proteinExistence type="inferred from homology"/>
<feature type="transmembrane region" description="Helical" evidence="14">
    <location>
        <begin position="553"/>
        <end position="575"/>
    </location>
</feature>
<keyword evidence="9 14" id="KW-1133">Transmembrane helix</keyword>
<evidence type="ECO:0000259" key="17">
    <source>
        <dbReference type="Pfam" id="PF23259"/>
    </source>
</evidence>
<feature type="transmembrane region" description="Helical" evidence="14">
    <location>
        <begin position="237"/>
        <end position="258"/>
    </location>
</feature>
<evidence type="ECO:0000256" key="9">
    <source>
        <dbReference type="ARBA" id="ARBA00022989"/>
    </source>
</evidence>
<dbReference type="InterPro" id="IPR038770">
    <property type="entry name" value="Na+/solute_symporter_sf"/>
</dbReference>
<dbReference type="GO" id="GO:0015297">
    <property type="term" value="F:antiporter activity"/>
    <property type="evidence" value="ECO:0007669"/>
    <property type="project" value="InterPro"/>
</dbReference>
<evidence type="ECO:0000256" key="14">
    <source>
        <dbReference type="SAM" id="Phobius"/>
    </source>
</evidence>
<accession>A0A0E0MBV5</accession>
<dbReference type="InterPro" id="IPR057291">
    <property type="entry name" value="CHX17_2nd"/>
</dbReference>
<comment type="subcellular location">
    <subcellularLocation>
        <location evidence="3">Membrane</location>
        <topology evidence="3">Multi-pass membrane protein</topology>
    </subcellularLocation>
    <subcellularLocation>
        <location evidence="2">Plastid</location>
        <location evidence="2">Chloroplast envelope</location>
    </subcellularLocation>
</comment>
<dbReference type="InterPro" id="IPR006153">
    <property type="entry name" value="Cation/H_exchanger_TM"/>
</dbReference>
<keyword evidence="11 14" id="KW-0472">Membrane</keyword>
<reference evidence="18" key="2">
    <citation type="submission" date="2018-05" db="EMBL/GenBank/DDBJ databases">
        <title>OpunRS2 (Oryza punctata Reference Sequence Version 2).</title>
        <authorList>
            <person name="Zhang J."/>
            <person name="Kudrna D."/>
            <person name="Lee S."/>
            <person name="Talag J."/>
            <person name="Welchert J."/>
            <person name="Wing R.A."/>
        </authorList>
    </citation>
    <scope>NUCLEOTIDE SEQUENCE [LARGE SCALE GENOMIC DNA]</scope>
</reference>
<feature type="domain" description="Cation/H+ exchanger transmembrane" evidence="15">
    <location>
        <begin position="62"/>
        <end position="315"/>
    </location>
</feature>
<feature type="transmembrane region" description="Helical" evidence="14">
    <location>
        <begin position="461"/>
        <end position="478"/>
    </location>
</feature>